<proteinExistence type="predicted"/>
<keyword evidence="3" id="KW-1185">Reference proteome</keyword>
<organism evidence="2 3">
    <name type="scientific">Paramarasmius palmivorus</name>
    <dbReference type="NCBI Taxonomy" id="297713"/>
    <lineage>
        <taxon>Eukaryota</taxon>
        <taxon>Fungi</taxon>
        <taxon>Dikarya</taxon>
        <taxon>Basidiomycota</taxon>
        <taxon>Agaricomycotina</taxon>
        <taxon>Agaricomycetes</taxon>
        <taxon>Agaricomycetidae</taxon>
        <taxon>Agaricales</taxon>
        <taxon>Marasmiineae</taxon>
        <taxon>Marasmiaceae</taxon>
        <taxon>Paramarasmius</taxon>
    </lineage>
</organism>
<dbReference type="AlphaFoldDB" id="A0AAW0DBH4"/>
<name>A0AAW0DBH4_9AGAR</name>
<evidence type="ECO:0000313" key="2">
    <source>
        <dbReference type="EMBL" id="KAK7047922.1"/>
    </source>
</evidence>
<gene>
    <name evidence="2" type="ORF">VNI00_006250</name>
</gene>
<dbReference type="EMBL" id="JAYKXP010000018">
    <property type="protein sequence ID" value="KAK7047922.1"/>
    <property type="molecule type" value="Genomic_DNA"/>
</dbReference>
<accession>A0AAW0DBH4</accession>
<evidence type="ECO:0000256" key="1">
    <source>
        <dbReference type="SAM" id="MobiDB-lite"/>
    </source>
</evidence>
<feature type="compositionally biased region" description="Basic and acidic residues" evidence="1">
    <location>
        <begin position="1005"/>
        <end position="1014"/>
    </location>
</feature>
<protein>
    <submittedName>
        <fullName evidence="2">Uncharacterized protein</fullName>
    </submittedName>
</protein>
<sequence length="1014" mass="111309">MPWITGYVLCKKDRHKLLPPDLRNLASSLIQELRMGYENNHVCRDVLENRICLHPNQKSVGPLVPVLFGLRFLDVACMVSGSSTVPGVHSKPKTVLQGSTAKLRGVGSLSEQKGWPSILLHLRTLLHLSGCGNQAISSPHETAGSPVRQLVLAASRQLGSISSRPTDTEVTKALTNLDAAALFMNYMIQGRHDLPSSSEDLVSELTGAADYSPQTAFASGVSGFTSYIAIGHCAAVDELDSIAHDKSLVSLRKQASWNACTSGKDTLGSFIRDRQRPDDFFGRAGDVSARGFPSIISRIARKRFLSPILSSGEIAVMPTALEYDHSDGAIPCKRRAISSEENALEQITVGGAFSVVESSFRIPGTLDKEPVNTLMDIRASLQRTVGDPPSDDEYPCDSLSPRRLGSGSLTRSFPCSDRSEWAGVGLVGSHAAPSVSFRSSIRTRSFCSDWRKLIKGDSYLLLSPSKKQRTYWPSLYDAAALDLVASLLDRSNAYQQKHGNTLLFHCLTSSASTCTSMEDLLCALAGARIEGVHCISSDQWLRSHREESLSGSIRSGHILIFGNACGDESSYKSVLDEIGGYRELHDVIDFSLSAMERTSSEGPFQASFLDFVEEGCTIAGRGRIMCFPSIPDRRDGSVPCLLSTSAFSRAHSFSFPGLETQQGWRQSLNWHFVGSANAYHFPKTAPVGFNVEIAVKEGAILLFLGMSSGNVMGPSTISSVLDNVLDSDDIIGLLLLAGDSIILRPATPHCVIPIEPTVYHGSYFYCKSTMQQTYWSILRRFLNGKYDCLADNVASLDKLSSIAAFWHNAIANRPSHYMGCCTSSLEFSRHVPNALTLDGITELFSLLAVVEFGTLLWDRRYLAGGISNKLEVLYQQLRRLGFEILDALNRNMRIRDQQCVALLKIYGGHDNSLITPAELKVQLLLDLDRDKVMLYLVQTLLREDVCEFGSPINCRLSAKDCMTFEWSLVQDFGSRYRICVHAESGQREGPGREASFPDDPVNAERPAKRLRSEH</sequence>
<dbReference type="Proteomes" id="UP001383192">
    <property type="component" value="Unassembled WGS sequence"/>
</dbReference>
<evidence type="ECO:0000313" key="3">
    <source>
        <dbReference type="Proteomes" id="UP001383192"/>
    </source>
</evidence>
<feature type="region of interest" description="Disordered" evidence="1">
    <location>
        <begin position="985"/>
        <end position="1014"/>
    </location>
</feature>
<comment type="caution">
    <text evidence="2">The sequence shown here is derived from an EMBL/GenBank/DDBJ whole genome shotgun (WGS) entry which is preliminary data.</text>
</comment>
<reference evidence="2 3" key="1">
    <citation type="submission" date="2024-01" db="EMBL/GenBank/DDBJ databases">
        <title>A draft genome for a cacao thread blight-causing isolate of Paramarasmius palmivorus.</title>
        <authorList>
            <person name="Baruah I.K."/>
            <person name="Bukari Y."/>
            <person name="Amoako-Attah I."/>
            <person name="Meinhardt L.W."/>
            <person name="Bailey B.A."/>
            <person name="Cohen S.P."/>
        </authorList>
    </citation>
    <scope>NUCLEOTIDE SEQUENCE [LARGE SCALE GENOMIC DNA]</scope>
    <source>
        <strain evidence="2 3">GH-12</strain>
    </source>
</reference>